<dbReference type="Pfam" id="PF13744">
    <property type="entry name" value="HTH_37"/>
    <property type="match status" value="1"/>
</dbReference>
<protein>
    <recommendedName>
        <fullName evidence="1">HigA2-like helix-turn-helix domain-containing protein</fullName>
    </recommendedName>
</protein>
<dbReference type="EMBL" id="BAABKM010000002">
    <property type="protein sequence ID" value="GAA4704221.1"/>
    <property type="molecule type" value="Genomic_DNA"/>
</dbReference>
<reference evidence="3" key="1">
    <citation type="journal article" date="2019" name="Int. J. Syst. Evol. Microbiol.">
        <title>The Global Catalogue of Microorganisms (GCM) 10K type strain sequencing project: providing services to taxonomists for standard genome sequencing and annotation.</title>
        <authorList>
            <consortium name="The Broad Institute Genomics Platform"/>
            <consortium name="The Broad Institute Genome Sequencing Center for Infectious Disease"/>
            <person name="Wu L."/>
            <person name="Ma J."/>
        </authorList>
    </citation>
    <scope>NUCLEOTIDE SEQUENCE [LARGE SCALE GENOMIC DNA]</scope>
    <source>
        <strain evidence="3">JCM 18531</strain>
    </source>
</reference>
<name>A0ABP8XBP2_9ACTN</name>
<dbReference type="RefSeq" id="WP_345521323.1">
    <property type="nucleotide sequence ID" value="NZ_BAABKM010000002.1"/>
</dbReference>
<evidence type="ECO:0000313" key="2">
    <source>
        <dbReference type="EMBL" id="GAA4704221.1"/>
    </source>
</evidence>
<sequence length="116" mass="13044">MPRRPTIKAATVRGPRLFLRYPDEFGVADPAEPAPLPPSQRYKAQAALVQHELARQVTEQMPRLGLTYPELAEHVGVSVEQLRRLLRGESAMSVERMQRLASAAGLRMTVRVERSE</sequence>
<keyword evidence="3" id="KW-1185">Reference proteome</keyword>
<accession>A0ABP8XBP2</accession>
<dbReference type="SUPFAM" id="SSF47413">
    <property type="entry name" value="lambda repressor-like DNA-binding domains"/>
    <property type="match status" value="1"/>
</dbReference>
<dbReference type="Proteomes" id="UP001499974">
    <property type="component" value="Unassembled WGS sequence"/>
</dbReference>
<proteinExistence type="predicted"/>
<dbReference type="Gene3D" id="1.10.260.40">
    <property type="entry name" value="lambda repressor-like DNA-binding domains"/>
    <property type="match status" value="1"/>
</dbReference>
<organism evidence="2 3">
    <name type="scientific">Nocardioides conyzicola</name>
    <dbReference type="NCBI Taxonomy" id="1651781"/>
    <lineage>
        <taxon>Bacteria</taxon>
        <taxon>Bacillati</taxon>
        <taxon>Actinomycetota</taxon>
        <taxon>Actinomycetes</taxon>
        <taxon>Propionibacteriales</taxon>
        <taxon>Nocardioidaceae</taxon>
        <taxon>Nocardioides</taxon>
    </lineage>
</organism>
<evidence type="ECO:0000313" key="3">
    <source>
        <dbReference type="Proteomes" id="UP001499974"/>
    </source>
</evidence>
<evidence type="ECO:0000259" key="1">
    <source>
        <dbReference type="Pfam" id="PF13744"/>
    </source>
</evidence>
<comment type="caution">
    <text evidence="2">The sequence shown here is derived from an EMBL/GenBank/DDBJ whole genome shotgun (WGS) entry which is preliminary data.</text>
</comment>
<dbReference type="InterPro" id="IPR001387">
    <property type="entry name" value="Cro/C1-type_HTH"/>
</dbReference>
<dbReference type="InterPro" id="IPR010982">
    <property type="entry name" value="Lambda_DNA-bd_dom_sf"/>
</dbReference>
<feature type="domain" description="HigA2-like helix-turn-helix" evidence="1">
    <location>
        <begin position="48"/>
        <end position="113"/>
    </location>
</feature>
<gene>
    <name evidence="2" type="ORF">GCM10023349_22170</name>
</gene>
<dbReference type="InterPro" id="IPR039554">
    <property type="entry name" value="HigA2-like_HTH"/>
</dbReference>
<dbReference type="CDD" id="cd00093">
    <property type="entry name" value="HTH_XRE"/>
    <property type="match status" value="1"/>
</dbReference>